<sequence>MYLAQGLIGKEIEKGDKLYLDGLHKDHLEVFDSTGKLRTVLNLDGTVNGDKLAVAQEQGRKLK</sequence>
<keyword evidence="2" id="KW-1185">Reference proteome</keyword>
<protein>
    <submittedName>
        <fullName evidence="1">Uncharacterized protein</fullName>
    </submittedName>
</protein>
<proteinExistence type="predicted"/>
<evidence type="ECO:0000313" key="2">
    <source>
        <dbReference type="Proteomes" id="UP000214747"/>
    </source>
</evidence>
<dbReference type="EMBL" id="NJGV01000010">
    <property type="protein sequence ID" value="OWY34222.1"/>
    <property type="molecule type" value="Genomic_DNA"/>
</dbReference>
<gene>
    <name evidence="1" type="ORF">CEJ45_12550</name>
</gene>
<dbReference type="AlphaFoldDB" id="A0A225SSR4"/>
<evidence type="ECO:0000313" key="1">
    <source>
        <dbReference type="EMBL" id="OWY34222.1"/>
    </source>
</evidence>
<comment type="caution">
    <text evidence="1">The sequence shown here is derived from an EMBL/GenBank/DDBJ whole genome shotgun (WGS) entry which is preliminary data.</text>
</comment>
<name>A0A225SSR4_9BURK</name>
<dbReference type="Proteomes" id="UP000214747">
    <property type="component" value="Unassembled WGS sequence"/>
</dbReference>
<accession>A0A225SSR4</accession>
<organism evidence="1 2">
    <name type="scientific">Herbaspirillum aquaticum</name>
    <dbReference type="NCBI Taxonomy" id="568783"/>
    <lineage>
        <taxon>Bacteria</taxon>
        <taxon>Pseudomonadati</taxon>
        <taxon>Pseudomonadota</taxon>
        <taxon>Betaproteobacteria</taxon>
        <taxon>Burkholderiales</taxon>
        <taxon>Oxalobacteraceae</taxon>
        <taxon>Herbaspirillum</taxon>
    </lineage>
</organism>
<reference evidence="1 2" key="1">
    <citation type="journal article" date="2010" name="Int. J. Syst. Evol. Microbiol.">
        <title>Reclassification of Herbaspirillum putei as a later heterotypic synonym of Herbaspirillum huttiense, with the description of H. huttiense subsp. huttiense subsp. nov. and H. huttiense subsp. putei subsp. nov., comb. nov., and description of Herbaspirillum aquaticum sp. nov.</title>
        <authorList>
            <person name="Dobritsa A.P."/>
            <person name="Reddy M.C."/>
            <person name="Samadpour M."/>
        </authorList>
    </citation>
    <scope>NUCLEOTIDE SEQUENCE [LARGE SCALE GENOMIC DNA]</scope>
    <source>
        <strain evidence="1 2">IEH 4430</strain>
    </source>
</reference>